<dbReference type="EMBL" id="QGKV02000299">
    <property type="protein sequence ID" value="KAF3595188.1"/>
    <property type="molecule type" value="Genomic_DNA"/>
</dbReference>
<evidence type="ECO:0000313" key="3">
    <source>
        <dbReference type="Proteomes" id="UP000266723"/>
    </source>
</evidence>
<proteinExistence type="predicted"/>
<gene>
    <name evidence="2" type="ORF">DY000_02027213</name>
</gene>
<comment type="caution">
    <text evidence="2">The sequence shown here is derived from an EMBL/GenBank/DDBJ whole genome shotgun (WGS) entry which is preliminary data.</text>
</comment>
<keyword evidence="3" id="KW-1185">Reference proteome</keyword>
<organism evidence="2 3">
    <name type="scientific">Brassica cretica</name>
    <name type="common">Mustard</name>
    <dbReference type="NCBI Taxonomy" id="69181"/>
    <lineage>
        <taxon>Eukaryota</taxon>
        <taxon>Viridiplantae</taxon>
        <taxon>Streptophyta</taxon>
        <taxon>Embryophyta</taxon>
        <taxon>Tracheophyta</taxon>
        <taxon>Spermatophyta</taxon>
        <taxon>Magnoliopsida</taxon>
        <taxon>eudicotyledons</taxon>
        <taxon>Gunneridae</taxon>
        <taxon>Pentapetalae</taxon>
        <taxon>rosids</taxon>
        <taxon>malvids</taxon>
        <taxon>Brassicales</taxon>
        <taxon>Brassicaceae</taxon>
        <taxon>Brassiceae</taxon>
        <taxon>Brassica</taxon>
    </lineage>
</organism>
<protein>
    <submittedName>
        <fullName evidence="2">Uncharacterized protein</fullName>
    </submittedName>
</protein>
<accession>A0ABQ7ED78</accession>
<name>A0ABQ7ED78_BRACR</name>
<evidence type="ECO:0000313" key="2">
    <source>
        <dbReference type="EMBL" id="KAF3595188.1"/>
    </source>
</evidence>
<feature type="compositionally biased region" description="Polar residues" evidence="1">
    <location>
        <begin position="1"/>
        <end position="15"/>
    </location>
</feature>
<feature type="region of interest" description="Disordered" evidence="1">
    <location>
        <begin position="1"/>
        <end position="20"/>
    </location>
</feature>
<evidence type="ECO:0000256" key="1">
    <source>
        <dbReference type="SAM" id="MobiDB-lite"/>
    </source>
</evidence>
<feature type="region of interest" description="Disordered" evidence="1">
    <location>
        <begin position="69"/>
        <end position="100"/>
    </location>
</feature>
<dbReference type="Proteomes" id="UP000266723">
    <property type="component" value="Unassembled WGS sequence"/>
</dbReference>
<sequence>MRGTIKSPTITTSENTPRKGEALTFHEQTINPDMPHGDALVIALEIGASSSRKFSSIPEVLLTSFCKKHYGRSNNRPQRSGEKRNLSPVSTGGQSLHSES</sequence>
<feature type="compositionally biased region" description="Polar residues" evidence="1">
    <location>
        <begin position="87"/>
        <end position="100"/>
    </location>
</feature>
<reference evidence="2 3" key="1">
    <citation type="journal article" date="2020" name="BMC Genomics">
        <title>Intraspecific diversification of the crop wild relative Brassica cretica Lam. using demographic model selection.</title>
        <authorList>
            <person name="Kioukis A."/>
            <person name="Michalopoulou V.A."/>
            <person name="Briers L."/>
            <person name="Pirintsos S."/>
            <person name="Studholme D.J."/>
            <person name="Pavlidis P."/>
            <person name="Sarris P.F."/>
        </authorList>
    </citation>
    <scope>NUCLEOTIDE SEQUENCE [LARGE SCALE GENOMIC DNA]</scope>
    <source>
        <strain evidence="3">cv. PFS-1207/04</strain>
    </source>
</reference>